<dbReference type="Proteomes" id="UP000271683">
    <property type="component" value="Unassembled WGS sequence"/>
</dbReference>
<name>A0A3N1GTY8_9ACTN</name>
<dbReference type="EMBL" id="RJKL01000001">
    <property type="protein sequence ID" value="ROP33709.1"/>
    <property type="molecule type" value="Genomic_DNA"/>
</dbReference>
<organism evidence="1 2">
    <name type="scientific">Couchioplanes caeruleus</name>
    <dbReference type="NCBI Taxonomy" id="56438"/>
    <lineage>
        <taxon>Bacteria</taxon>
        <taxon>Bacillati</taxon>
        <taxon>Actinomycetota</taxon>
        <taxon>Actinomycetes</taxon>
        <taxon>Micromonosporales</taxon>
        <taxon>Micromonosporaceae</taxon>
        <taxon>Couchioplanes</taxon>
    </lineage>
</organism>
<sequence length="46" mass="5103">MSRMAPLQPPYQAEIEHQLQAIGYVARAARIRLEPGAPTFASVLRP</sequence>
<evidence type="ECO:0000313" key="2">
    <source>
        <dbReference type="Proteomes" id="UP000271683"/>
    </source>
</evidence>
<accession>A0A3N1GTY8</accession>
<dbReference type="RefSeq" id="WP_170047596.1">
    <property type="nucleotide sequence ID" value="NZ_RJKL01000001.1"/>
</dbReference>
<reference evidence="1 2" key="1">
    <citation type="submission" date="2018-11" db="EMBL/GenBank/DDBJ databases">
        <title>Sequencing the genomes of 1000 actinobacteria strains.</title>
        <authorList>
            <person name="Klenk H.-P."/>
        </authorList>
    </citation>
    <scope>NUCLEOTIDE SEQUENCE [LARGE SCALE GENOMIC DNA]</scope>
    <source>
        <strain evidence="1 2">DSM 43634</strain>
    </source>
</reference>
<evidence type="ECO:0000313" key="1">
    <source>
        <dbReference type="EMBL" id="ROP33709.1"/>
    </source>
</evidence>
<comment type="caution">
    <text evidence="1">The sequence shown here is derived from an EMBL/GenBank/DDBJ whole genome shotgun (WGS) entry which is preliminary data.</text>
</comment>
<gene>
    <name evidence="1" type="ORF">EDD30_6744</name>
</gene>
<dbReference type="AlphaFoldDB" id="A0A3N1GTY8"/>
<proteinExistence type="predicted"/>
<protein>
    <submittedName>
        <fullName evidence="1">Uncharacterized protein</fullName>
    </submittedName>
</protein>